<evidence type="ECO:0000313" key="1">
    <source>
        <dbReference type="EMBL" id="PAQ02015.1"/>
    </source>
</evidence>
<gene>
    <name evidence="1" type="ORF">CIT25_11425</name>
</gene>
<organism evidence="1 2">
    <name type="scientific">Mesorhizobium mediterraneum</name>
    <dbReference type="NCBI Taxonomy" id="43617"/>
    <lineage>
        <taxon>Bacteria</taxon>
        <taxon>Pseudomonadati</taxon>
        <taxon>Pseudomonadota</taxon>
        <taxon>Alphaproteobacteria</taxon>
        <taxon>Hyphomicrobiales</taxon>
        <taxon>Phyllobacteriaceae</taxon>
        <taxon>Mesorhizobium</taxon>
    </lineage>
</organism>
<dbReference type="RefSeq" id="WP_095484630.1">
    <property type="nucleotide sequence ID" value="NZ_CP088151.1"/>
</dbReference>
<dbReference type="Proteomes" id="UP000216215">
    <property type="component" value="Unassembled WGS sequence"/>
</dbReference>
<comment type="caution">
    <text evidence="1">The sequence shown here is derived from an EMBL/GenBank/DDBJ whole genome shotgun (WGS) entry which is preliminary data.</text>
</comment>
<reference evidence="2" key="1">
    <citation type="submission" date="2017-08" db="EMBL/GenBank/DDBJ databases">
        <title>Mesorhizobium wenxinae sp. nov., a novel rhizobial species isolated from root nodules of chickpea (Cicer arietinum L.).</title>
        <authorList>
            <person name="Zhang J."/>
        </authorList>
    </citation>
    <scope>NUCLEOTIDE SEQUENCE [LARGE SCALE GENOMIC DNA]</scope>
    <source>
        <strain evidence="2">USDA 3392</strain>
    </source>
</reference>
<evidence type="ECO:0000313" key="2">
    <source>
        <dbReference type="Proteomes" id="UP000216215"/>
    </source>
</evidence>
<keyword evidence="2" id="KW-1185">Reference proteome</keyword>
<accession>A0AB36RBN9</accession>
<proteinExistence type="predicted"/>
<name>A0AB36RBN9_9HYPH</name>
<protein>
    <submittedName>
        <fullName evidence="1">Uncharacterized protein</fullName>
    </submittedName>
</protein>
<sequence length="168" mass="18478">MTNPNPRGAEPASELAHAVERVYHIFASYPLPRLLHSSPIENAEAIFRAVSSAELRQLSGEKLGTYAGSAIWTVGDVDDYRHFLPRVLELAIQGEPSMGFDANVIAAKLERTAWRDWPSEEQQALEALFQAAWRKTLTKHPDKGNAVPWLEGMVVAGMDVATALAAWA</sequence>
<dbReference type="EMBL" id="NPKI01000015">
    <property type="protein sequence ID" value="PAQ02015.1"/>
    <property type="molecule type" value="Genomic_DNA"/>
</dbReference>
<dbReference type="AlphaFoldDB" id="A0AB36RBN9"/>